<evidence type="ECO:0000313" key="2">
    <source>
        <dbReference type="EMBL" id="KAF2445982.1"/>
    </source>
</evidence>
<evidence type="ECO:0000256" key="1">
    <source>
        <dbReference type="SAM" id="MobiDB-lite"/>
    </source>
</evidence>
<protein>
    <submittedName>
        <fullName evidence="2">Uncharacterized protein</fullName>
    </submittedName>
</protein>
<organism evidence="2 3">
    <name type="scientific">Karstenula rhodostoma CBS 690.94</name>
    <dbReference type="NCBI Taxonomy" id="1392251"/>
    <lineage>
        <taxon>Eukaryota</taxon>
        <taxon>Fungi</taxon>
        <taxon>Dikarya</taxon>
        <taxon>Ascomycota</taxon>
        <taxon>Pezizomycotina</taxon>
        <taxon>Dothideomycetes</taxon>
        <taxon>Pleosporomycetidae</taxon>
        <taxon>Pleosporales</taxon>
        <taxon>Massarineae</taxon>
        <taxon>Didymosphaeriaceae</taxon>
        <taxon>Karstenula</taxon>
    </lineage>
</organism>
<dbReference type="Proteomes" id="UP000799764">
    <property type="component" value="Unassembled WGS sequence"/>
</dbReference>
<evidence type="ECO:0000313" key="3">
    <source>
        <dbReference type="Proteomes" id="UP000799764"/>
    </source>
</evidence>
<accession>A0A9P4PL22</accession>
<name>A0A9P4PL22_9PLEO</name>
<sequence length="130" mass="14021">MARVIVRTSQWRDVSLCSGSPWSMHCAGSGCTVSPGADFKADSQSSSCKRGGELLPPYAHSIRKLPAHHALARLPTVAIPSPHSLPLLHPRQPVNPRRNQTLPSPPYTESTSPHGISTPSARRLARVHVP</sequence>
<reference evidence="2" key="1">
    <citation type="journal article" date="2020" name="Stud. Mycol.">
        <title>101 Dothideomycetes genomes: a test case for predicting lifestyles and emergence of pathogens.</title>
        <authorList>
            <person name="Haridas S."/>
            <person name="Albert R."/>
            <person name="Binder M."/>
            <person name="Bloem J."/>
            <person name="Labutti K."/>
            <person name="Salamov A."/>
            <person name="Andreopoulos B."/>
            <person name="Baker S."/>
            <person name="Barry K."/>
            <person name="Bills G."/>
            <person name="Bluhm B."/>
            <person name="Cannon C."/>
            <person name="Castanera R."/>
            <person name="Culley D."/>
            <person name="Daum C."/>
            <person name="Ezra D."/>
            <person name="Gonzalez J."/>
            <person name="Henrissat B."/>
            <person name="Kuo A."/>
            <person name="Liang C."/>
            <person name="Lipzen A."/>
            <person name="Lutzoni F."/>
            <person name="Magnuson J."/>
            <person name="Mondo S."/>
            <person name="Nolan M."/>
            <person name="Ohm R."/>
            <person name="Pangilinan J."/>
            <person name="Park H.-J."/>
            <person name="Ramirez L."/>
            <person name="Alfaro M."/>
            <person name="Sun H."/>
            <person name="Tritt A."/>
            <person name="Yoshinaga Y."/>
            <person name="Zwiers L.-H."/>
            <person name="Turgeon B."/>
            <person name="Goodwin S."/>
            <person name="Spatafora J."/>
            <person name="Crous P."/>
            <person name="Grigoriev I."/>
        </authorList>
    </citation>
    <scope>NUCLEOTIDE SEQUENCE</scope>
    <source>
        <strain evidence="2">CBS 690.94</strain>
    </source>
</reference>
<dbReference type="PROSITE" id="PS51257">
    <property type="entry name" value="PROKAR_LIPOPROTEIN"/>
    <property type="match status" value="1"/>
</dbReference>
<dbReference type="AlphaFoldDB" id="A0A9P4PL22"/>
<keyword evidence="3" id="KW-1185">Reference proteome</keyword>
<feature type="compositionally biased region" description="Low complexity" evidence="1">
    <location>
        <begin position="81"/>
        <end position="90"/>
    </location>
</feature>
<proteinExistence type="predicted"/>
<feature type="region of interest" description="Disordered" evidence="1">
    <location>
        <begin position="81"/>
        <end position="130"/>
    </location>
</feature>
<gene>
    <name evidence="2" type="ORF">P171DRAFT_431353</name>
</gene>
<feature type="compositionally biased region" description="Polar residues" evidence="1">
    <location>
        <begin position="97"/>
        <end position="120"/>
    </location>
</feature>
<comment type="caution">
    <text evidence="2">The sequence shown here is derived from an EMBL/GenBank/DDBJ whole genome shotgun (WGS) entry which is preliminary data.</text>
</comment>
<dbReference type="EMBL" id="MU001499">
    <property type="protein sequence ID" value="KAF2445982.1"/>
    <property type="molecule type" value="Genomic_DNA"/>
</dbReference>